<sequence>MEQWEQTVKKIVELMGFGDYRVEIKPERKRASVFIYDNPNLIKENLLTLVDSINHLLRMMAKKQNLPAIFFDVNNYRQERENLIAELARAAAKKVLQTKEHIQLPAMNSYERRLVHVELAIHPEVTTESIGTGAGRYVVIKPVSEK</sequence>
<dbReference type="Gene3D" id="3.30.300.20">
    <property type="match status" value="1"/>
</dbReference>
<dbReference type="GO" id="GO:0003723">
    <property type="term" value="F:RNA binding"/>
    <property type="evidence" value="ECO:0007669"/>
    <property type="project" value="InterPro"/>
</dbReference>
<dbReference type="PROSITE" id="PS51061">
    <property type="entry name" value="R3H"/>
    <property type="match status" value="1"/>
</dbReference>
<dbReference type="AlphaFoldDB" id="A0A1G2GQU9"/>
<dbReference type="SUPFAM" id="SSF82708">
    <property type="entry name" value="R3H domain"/>
    <property type="match status" value="1"/>
</dbReference>
<dbReference type="STRING" id="1802126.A3B25_03960"/>
<dbReference type="Gene3D" id="3.30.1370.50">
    <property type="entry name" value="R3H-like domain"/>
    <property type="match status" value="1"/>
</dbReference>
<dbReference type="InterPro" id="IPR001374">
    <property type="entry name" value="R3H_dom"/>
</dbReference>
<dbReference type="PANTHER" id="PTHR35800:SF1">
    <property type="entry name" value="RNA-BINDING PROTEIN KHPB"/>
    <property type="match status" value="1"/>
</dbReference>
<name>A0A1G2GQU9_9BACT</name>
<dbReference type="CDD" id="cd02644">
    <property type="entry name" value="R3H_jag"/>
    <property type="match status" value="1"/>
</dbReference>
<dbReference type="Proteomes" id="UP000179106">
    <property type="component" value="Unassembled WGS sequence"/>
</dbReference>
<dbReference type="EMBL" id="MHNW01000043">
    <property type="protein sequence ID" value="OGZ52585.1"/>
    <property type="molecule type" value="Genomic_DNA"/>
</dbReference>
<dbReference type="InterPro" id="IPR034079">
    <property type="entry name" value="R3H_KhpB"/>
</dbReference>
<dbReference type="InterPro" id="IPR036867">
    <property type="entry name" value="R3H_dom_sf"/>
</dbReference>
<gene>
    <name evidence="2" type="ORF">A3B25_03960</name>
</gene>
<protein>
    <recommendedName>
        <fullName evidence="1">R3H domain-containing protein</fullName>
    </recommendedName>
</protein>
<accession>A0A1G2GQU9</accession>
<evidence type="ECO:0000259" key="1">
    <source>
        <dbReference type="PROSITE" id="PS51061"/>
    </source>
</evidence>
<comment type="caution">
    <text evidence="2">The sequence shown here is derived from an EMBL/GenBank/DDBJ whole genome shotgun (WGS) entry which is preliminary data.</text>
</comment>
<dbReference type="PANTHER" id="PTHR35800">
    <property type="entry name" value="PROTEIN JAG"/>
    <property type="match status" value="1"/>
</dbReference>
<dbReference type="SMART" id="SM00393">
    <property type="entry name" value="R3H"/>
    <property type="match status" value="1"/>
</dbReference>
<reference evidence="2 3" key="1">
    <citation type="journal article" date="2016" name="Nat. Commun.">
        <title>Thousands of microbial genomes shed light on interconnected biogeochemical processes in an aquifer system.</title>
        <authorList>
            <person name="Anantharaman K."/>
            <person name="Brown C.T."/>
            <person name="Hug L.A."/>
            <person name="Sharon I."/>
            <person name="Castelle C.J."/>
            <person name="Probst A.J."/>
            <person name="Thomas B.C."/>
            <person name="Singh A."/>
            <person name="Wilkins M.J."/>
            <person name="Karaoz U."/>
            <person name="Brodie E.L."/>
            <person name="Williams K.H."/>
            <person name="Hubbard S.S."/>
            <person name="Banfield J.F."/>
        </authorList>
    </citation>
    <scope>NUCLEOTIDE SEQUENCE [LARGE SCALE GENOMIC DNA]</scope>
</reference>
<feature type="domain" description="R3H" evidence="1">
    <location>
        <begin position="78"/>
        <end position="144"/>
    </location>
</feature>
<proteinExistence type="predicted"/>
<evidence type="ECO:0000313" key="3">
    <source>
        <dbReference type="Proteomes" id="UP000179106"/>
    </source>
</evidence>
<dbReference type="InterPro" id="IPR015946">
    <property type="entry name" value="KH_dom-like_a/b"/>
</dbReference>
<dbReference type="InterPro" id="IPR039247">
    <property type="entry name" value="KhpB"/>
</dbReference>
<organism evidence="2 3">
    <name type="scientific">Candidatus Ryanbacteria bacterium RIFCSPLOWO2_01_FULL_48_26</name>
    <dbReference type="NCBI Taxonomy" id="1802126"/>
    <lineage>
        <taxon>Bacteria</taxon>
        <taxon>Candidatus Ryaniibacteriota</taxon>
    </lineage>
</organism>
<evidence type="ECO:0000313" key="2">
    <source>
        <dbReference type="EMBL" id="OGZ52585.1"/>
    </source>
</evidence>
<dbReference type="Pfam" id="PF01424">
    <property type="entry name" value="R3H"/>
    <property type="match status" value="1"/>
</dbReference>